<evidence type="ECO:0000313" key="2">
    <source>
        <dbReference type="EMBL" id="OLR64071.1"/>
    </source>
</evidence>
<name>A0A1U7M224_9FIRM</name>
<evidence type="ECO:0000313" key="3">
    <source>
        <dbReference type="EMBL" id="OLR65720.1"/>
    </source>
</evidence>
<dbReference type="STRING" id="1465756.BIV18_00110"/>
<reference evidence="3" key="2">
    <citation type="submission" date="2024-09" db="EMBL/GenBank/DDBJ databases">
        <authorList>
            <person name="Trachsel J."/>
            <person name="Bayles D.O."/>
            <person name="Looft T."/>
            <person name="Levine U.Y."/>
            <person name="Allen H.K."/>
        </authorList>
    </citation>
    <scope>NUCLEOTIDE SEQUENCE</scope>
    <source>
        <strain evidence="3">35-6-1</strain>
    </source>
</reference>
<feature type="transmembrane region" description="Helical" evidence="1">
    <location>
        <begin position="41"/>
        <end position="64"/>
    </location>
</feature>
<keyword evidence="4" id="KW-1185">Reference proteome</keyword>
<keyword evidence="1" id="KW-0472">Membrane</keyword>
<dbReference type="EMBL" id="MJIH01000001">
    <property type="protein sequence ID" value="OLR65720.1"/>
    <property type="molecule type" value="Genomic_DNA"/>
</dbReference>
<protein>
    <submittedName>
        <fullName evidence="3">Uncharacterized protein</fullName>
    </submittedName>
</protein>
<reference evidence="3 4" key="1">
    <citation type="journal article" date="2016" name="Appl. Environ. Microbiol.">
        <title>Function and Phylogeny of Bacterial Butyryl Coenzyme A:Acetate Transferases and Their Diversity in the Proximal Colon of Swine.</title>
        <authorList>
            <person name="Trachsel J."/>
            <person name="Bayles D.O."/>
            <person name="Looft T."/>
            <person name="Levine U.Y."/>
            <person name="Allen H.K."/>
        </authorList>
    </citation>
    <scope>NUCLEOTIDE SEQUENCE [LARGE SCALE GENOMIC DNA]</scope>
    <source>
        <strain evidence="3 4">35-6-1</strain>
    </source>
</reference>
<proteinExistence type="predicted"/>
<keyword evidence="1" id="KW-1133">Transmembrane helix</keyword>
<keyword evidence="1" id="KW-0812">Transmembrane</keyword>
<accession>A0A1U7M224</accession>
<evidence type="ECO:0000313" key="4">
    <source>
        <dbReference type="Proteomes" id="UP000187166"/>
    </source>
</evidence>
<feature type="transmembrane region" description="Helical" evidence="1">
    <location>
        <begin position="12"/>
        <end position="29"/>
    </location>
</feature>
<evidence type="ECO:0000256" key="1">
    <source>
        <dbReference type="SAM" id="Phobius"/>
    </source>
</evidence>
<sequence length="67" mass="8084">MSDYSNYLFRQFLIILLPFFPIILGKLGFSDFKKSFKKEYYILTYLCTFIAFIVFAFFICLYNLGLY</sequence>
<dbReference type="Proteomes" id="UP000187166">
    <property type="component" value="Unassembled WGS sequence"/>
</dbReference>
<dbReference type="EMBL" id="MJIH01000001">
    <property type="protein sequence ID" value="OLR64071.1"/>
    <property type="molecule type" value="Genomic_DNA"/>
</dbReference>
<dbReference type="AlphaFoldDB" id="A0A1U7M224"/>
<organism evidence="3 4">
    <name type="scientific">Peptoniphilus porci</name>
    <dbReference type="NCBI Taxonomy" id="2652280"/>
    <lineage>
        <taxon>Bacteria</taxon>
        <taxon>Bacillati</taxon>
        <taxon>Bacillota</taxon>
        <taxon>Tissierellia</taxon>
        <taxon>Tissierellales</taxon>
        <taxon>Peptoniphilaceae</taxon>
        <taxon>Peptoniphilus</taxon>
    </lineage>
</organism>
<comment type="caution">
    <text evidence="3">The sequence shown here is derived from an EMBL/GenBank/DDBJ whole genome shotgun (WGS) entry which is preliminary data.</text>
</comment>
<gene>
    <name evidence="2" type="ORF">BIV18_00110</name>
    <name evidence="3" type="ORF">BIV18_09455</name>
</gene>